<gene>
    <name evidence="2" type="ORF">SAMN04515671_4549</name>
</gene>
<proteinExistence type="predicted"/>
<dbReference type="Proteomes" id="UP000198741">
    <property type="component" value="Chromosome I"/>
</dbReference>
<reference evidence="2 3" key="1">
    <citation type="submission" date="2016-10" db="EMBL/GenBank/DDBJ databases">
        <authorList>
            <person name="de Groot N.N."/>
        </authorList>
    </citation>
    <scope>NUCLEOTIDE SEQUENCE [LARGE SCALE GENOMIC DNA]</scope>
    <source>
        <strain evidence="3">P4-7,KCTC 19426,CECT 7604</strain>
    </source>
</reference>
<dbReference type="Gene3D" id="3.40.50.10140">
    <property type="entry name" value="Toll/interleukin-1 receptor homology (TIR) domain"/>
    <property type="match status" value="1"/>
</dbReference>
<dbReference type="RefSeq" id="WP_090480844.1">
    <property type="nucleotide sequence ID" value="NZ_LT629710.1"/>
</dbReference>
<sequence>MTDSQHVFVSYVHEDSDRVDLLCKVLEAAQIPYWRDRNNLGPGDAWKTKIREAIQSNALVFLPCFSERSRAKSTTHMNEELTLAVDEFRKMPPGRVWLMPVRFDDGPVPVWDLGAGRSLGDLNYVDLFGDAYAVGAAALVAAVSRLMGESGPDAATVQAAVAQADEGDRPSLVRRLTKEMLPDPARRIELDDTIRQETRTVLTALDDSQRFPIDTLPGATRDQQIVSVVEYATAIWHLVQPFCESLQVATRWADLTQLAPWTAGLRSFGSDATKVRAGFPVITDLRHIPLLVSTMAVGLTGVGSDRWENVKALVVDPTVTGRGSETAESLINVSTPWSPFANLDMTAHALARATVFGEEPAAALAVFTVGRVGQYHTPVNEWLHAILRPMFLDLFPDDETYNQEFDRAEIMLGLISADIGLQRAEGTGSSWRRSRWFGRSTWRAGHSHPNMLAIASSQLDLQQADWAPLRGGLFGRDPARARAAIDTYRTTFDQVSNERSW</sequence>
<dbReference type="Pfam" id="PF13676">
    <property type="entry name" value="TIR_2"/>
    <property type="match status" value="1"/>
</dbReference>
<feature type="domain" description="TIR" evidence="1">
    <location>
        <begin position="7"/>
        <end position="132"/>
    </location>
</feature>
<dbReference type="InterPro" id="IPR035897">
    <property type="entry name" value="Toll_tir_struct_dom_sf"/>
</dbReference>
<dbReference type="InterPro" id="IPR000157">
    <property type="entry name" value="TIR_dom"/>
</dbReference>
<dbReference type="AlphaFoldDB" id="A0A1H0TA70"/>
<evidence type="ECO:0000313" key="3">
    <source>
        <dbReference type="Proteomes" id="UP000198741"/>
    </source>
</evidence>
<protein>
    <submittedName>
        <fullName evidence="2">TIR domain-containing protein</fullName>
    </submittedName>
</protein>
<evidence type="ECO:0000313" key="2">
    <source>
        <dbReference type="EMBL" id="SDP50701.1"/>
    </source>
</evidence>
<dbReference type="STRING" id="1090615.SAMN04515671_4549"/>
<accession>A0A1H0TA70</accession>
<dbReference type="OrthoDB" id="5509947at2"/>
<evidence type="ECO:0000259" key="1">
    <source>
        <dbReference type="Pfam" id="PF13676"/>
    </source>
</evidence>
<organism evidence="2 3">
    <name type="scientific">Nakamurella panacisegetis</name>
    <dbReference type="NCBI Taxonomy" id="1090615"/>
    <lineage>
        <taxon>Bacteria</taxon>
        <taxon>Bacillati</taxon>
        <taxon>Actinomycetota</taxon>
        <taxon>Actinomycetes</taxon>
        <taxon>Nakamurellales</taxon>
        <taxon>Nakamurellaceae</taxon>
        <taxon>Nakamurella</taxon>
    </lineage>
</organism>
<dbReference type="GO" id="GO:0007165">
    <property type="term" value="P:signal transduction"/>
    <property type="evidence" value="ECO:0007669"/>
    <property type="project" value="InterPro"/>
</dbReference>
<dbReference type="EMBL" id="LT629710">
    <property type="protein sequence ID" value="SDP50701.1"/>
    <property type="molecule type" value="Genomic_DNA"/>
</dbReference>
<name>A0A1H0TA70_9ACTN</name>
<keyword evidence="3" id="KW-1185">Reference proteome</keyword>
<dbReference type="SUPFAM" id="SSF52200">
    <property type="entry name" value="Toll/Interleukin receptor TIR domain"/>
    <property type="match status" value="1"/>
</dbReference>